<feature type="transmembrane region" description="Helical" evidence="2">
    <location>
        <begin position="183"/>
        <end position="205"/>
    </location>
</feature>
<dbReference type="Proteomes" id="UP001590951">
    <property type="component" value="Unassembled WGS sequence"/>
</dbReference>
<accession>A0ABR4BRM9</accession>
<keyword evidence="2" id="KW-0472">Membrane</keyword>
<keyword evidence="2" id="KW-1133">Transmembrane helix</keyword>
<evidence type="ECO:0000256" key="1">
    <source>
        <dbReference type="SAM" id="MobiDB-lite"/>
    </source>
</evidence>
<feature type="region of interest" description="Disordered" evidence="1">
    <location>
        <begin position="216"/>
        <end position="238"/>
    </location>
</feature>
<evidence type="ECO:0000313" key="4">
    <source>
        <dbReference type="Proteomes" id="UP001590951"/>
    </source>
</evidence>
<evidence type="ECO:0000313" key="3">
    <source>
        <dbReference type="EMBL" id="KAL2059033.1"/>
    </source>
</evidence>
<protein>
    <submittedName>
        <fullName evidence="3">Uncharacterized protein</fullName>
    </submittedName>
</protein>
<sequence length="270" mass="28319">MHIQWYISFFASFASYASTLVAPALITPAPELARRYYAENICGYYSLDGSINTITCSIGTPCLVATTLNPAVGYCSGIDNTPVTTIYAYGNHPIGGCGPGAACCPSEDPAFGKYLFNEGNTVFLGCGPTPFTYTAFFSAEAGFSNPTGVTTTPPSASPTTTPAPSARGDSSSGSGSDTSTTDIVIVAIGAVVALIGICVFTWFLYKVKRIRHEKNNSQWQDHTLSPSPSNPTRASKKADRLSKLSKIATIISSVFGLAGVGCRDLLCVEA</sequence>
<feature type="compositionally biased region" description="Polar residues" evidence="1">
    <location>
        <begin position="216"/>
        <end position="233"/>
    </location>
</feature>
<feature type="transmembrane region" description="Helical" evidence="2">
    <location>
        <begin position="7"/>
        <end position="26"/>
    </location>
</feature>
<comment type="caution">
    <text evidence="3">The sequence shown here is derived from an EMBL/GenBank/DDBJ whole genome shotgun (WGS) entry which is preliminary data.</text>
</comment>
<feature type="compositionally biased region" description="Low complexity" evidence="1">
    <location>
        <begin position="150"/>
        <end position="178"/>
    </location>
</feature>
<gene>
    <name evidence="3" type="ORF">ABVK25_000325</name>
</gene>
<evidence type="ECO:0000256" key="2">
    <source>
        <dbReference type="SAM" id="Phobius"/>
    </source>
</evidence>
<keyword evidence="2" id="KW-0812">Transmembrane</keyword>
<reference evidence="3 4" key="1">
    <citation type="submission" date="2024-09" db="EMBL/GenBank/DDBJ databases">
        <title>Rethinking Asexuality: The Enigmatic Case of Functional Sexual Genes in Lepraria (Stereocaulaceae).</title>
        <authorList>
            <person name="Doellman M."/>
            <person name="Sun Y."/>
            <person name="Barcenas-Pena A."/>
            <person name="Lumbsch H.T."/>
            <person name="Grewe F."/>
        </authorList>
    </citation>
    <scope>NUCLEOTIDE SEQUENCE [LARGE SCALE GENOMIC DNA]</scope>
    <source>
        <strain evidence="3 4">Grewe 0041</strain>
    </source>
</reference>
<feature type="region of interest" description="Disordered" evidence="1">
    <location>
        <begin position="147"/>
        <end position="178"/>
    </location>
</feature>
<name>A0ABR4BRM9_9LECA</name>
<proteinExistence type="predicted"/>
<keyword evidence="4" id="KW-1185">Reference proteome</keyword>
<organism evidence="3 4">
    <name type="scientific">Lepraria finkii</name>
    <dbReference type="NCBI Taxonomy" id="1340010"/>
    <lineage>
        <taxon>Eukaryota</taxon>
        <taxon>Fungi</taxon>
        <taxon>Dikarya</taxon>
        <taxon>Ascomycota</taxon>
        <taxon>Pezizomycotina</taxon>
        <taxon>Lecanoromycetes</taxon>
        <taxon>OSLEUM clade</taxon>
        <taxon>Lecanoromycetidae</taxon>
        <taxon>Lecanorales</taxon>
        <taxon>Lecanorineae</taxon>
        <taxon>Stereocaulaceae</taxon>
        <taxon>Lepraria</taxon>
    </lineage>
</organism>
<dbReference type="EMBL" id="JBHFEH010000001">
    <property type="protein sequence ID" value="KAL2059033.1"/>
    <property type="molecule type" value="Genomic_DNA"/>
</dbReference>